<accession>A0A8J6T429</accession>
<name>A0A8J6T429_9DELT</name>
<comment type="caution">
    <text evidence="1">The sequence shown here is derived from an EMBL/GenBank/DDBJ whole genome shotgun (WGS) entry which is preliminary data.</text>
</comment>
<evidence type="ECO:0000313" key="1">
    <source>
        <dbReference type="EMBL" id="MBC8176947.1"/>
    </source>
</evidence>
<sequence length="58" mass="6815">MGFDHILSKLEEEEIAGKGYVEQLDISHPLDRAHRDHRDNLFSLPDFLRGKIRQNDQL</sequence>
<dbReference type="AlphaFoldDB" id="A0A8J6T429"/>
<gene>
    <name evidence="1" type="ORF">H8E19_06035</name>
</gene>
<dbReference type="Proteomes" id="UP000650524">
    <property type="component" value="Unassembled WGS sequence"/>
</dbReference>
<evidence type="ECO:0000313" key="2">
    <source>
        <dbReference type="Proteomes" id="UP000650524"/>
    </source>
</evidence>
<organism evidence="1 2">
    <name type="scientific">Candidatus Desulfacyla euxinica</name>
    <dbReference type="NCBI Taxonomy" id="2841693"/>
    <lineage>
        <taxon>Bacteria</taxon>
        <taxon>Deltaproteobacteria</taxon>
        <taxon>Candidatus Desulfacyla</taxon>
    </lineage>
</organism>
<protein>
    <submittedName>
        <fullName evidence="1">Uncharacterized protein</fullName>
    </submittedName>
</protein>
<reference evidence="1 2" key="1">
    <citation type="submission" date="2020-08" db="EMBL/GenBank/DDBJ databases">
        <title>Bridging the membrane lipid divide: bacteria of the FCB group superphylum have the potential to synthesize archaeal ether lipids.</title>
        <authorList>
            <person name="Villanueva L."/>
            <person name="Von Meijenfeldt F.A.B."/>
            <person name="Westbye A.B."/>
            <person name="Yadav S."/>
            <person name="Hopmans E.C."/>
            <person name="Dutilh B.E."/>
            <person name="Sinninghe Damste J.S."/>
        </authorList>
    </citation>
    <scope>NUCLEOTIDE SEQUENCE [LARGE SCALE GENOMIC DNA]</scope>
    <source>
        <strain evidence="1">NIOZ-UU27</strain>
    </source>
</reference>
<dbReference type="EMBL" id="JACNJD010000176">
    <property type="protein sequence ID" value="MBC8176947.1"/>
    <property type="molecule type" value="Genomic_DNA"/>
</dbReference>
<proteinExistence type="predicted"/>